<comment type="similarity">
    <text evidence="1">Belongs to the CcdB toxin family.</text>
</comment>
<evidence type="ECO:0000256" key="5">
    <source>
        <dbReference type="ARBA" id="ARBA00023163"/>
    </source>
</evidence>
<gene>
    <name evidence="8" type="ORF">FHS09_000765</name>
</gene>
<dbReference type="Pfam" id="PF01845">
    <property type="entry name" value="CcdB"/>
    <property type="match status" value="1"/>
</dbReference>
<comment type="caution">
    <text evidence="8">The sequence shown here is derived from an EMBL/GenBank/DDBJ whole genome shotgun (WGS) entry which is preliminary data.</text>
</comment>
<keyword evidence="3" id="KW-0678">Repressor</keyword>
<keyword evidence="4" id="KW-0805">Transcription regulation</keyword>
<evidence type="ECO:0000313" key="8">
    <source>
        <dbReference type="EMBL" id="MBB3059952.1"/>
    </source>
</evidence>
<dbReference type="GO" id="GO:0008657">
    <property type="term" value="F:DNA topoisomerase type II (double strand cut, ATP-hydrolyzing) inhibitor activity"/>
    <property type="evidence" value="ECO:0007669"/>
    <property type="project" value="InterPro"/>
</dbReference>
<dbReference type="SUPFAM" id="SSF50118">
    <property type="entry name" value="Cell growth inhibitor/plasmid maintenance toxic component"/>
    <property type="match status" value="1"/>
</dbReference>
<dbReference type="EMBL" id="JACHWZ010000003">
    <property type="protein sequence ID" value="MBB3059952.1"/>
    <property type="molecule type" value="Genomic_DNA"/>
</dbReference>
<evidence type="ECO:0000256" key="7">
    <source>
        <dbReference type="ARBA" id="ARBA00033135"/>
    </source>
</evidence>
<evidence type="ECO:0000256" key="4">
    <source>
        <dbReference type="ARBA" id="ARBA00023015"/>
    </source>
</evidence>
<accession>A0A7W4Z7W6</accession>
<evidence type="ECO:0000256" key="1">
    <source>
        <dbReference type="ARBA" id="ARBA00005230"/>
    </source>
</evidence>
<protein>
    <recommendedName>
        <fullName evidence="2">Toxin CcdB</fullName>
    </recommendedName>
    <alternativeName>
        <fullName evidence="7">Cytotoxic protein CcdB</fullName>
    </alternativeName>
    <alternativeName>
        <fullName evidence="6">Protein LetD</fullName>
    </alternativeName>
</protein>
<dbReference type="Gene3D" id="2.30.30.110">
    <property type="match status" value="1"/>
</dbReference>
<dbReference type="GO" id="GO:0006276">
    <property type="term" value="P:plasmid maintenance"/>
    <property type="evidence" value="ECO:0007669"/>
    <property type="project" value="InterPro"/>
</dbReference>
<dbReference type="InterPro" id="IPR011067">
    <property type="entry name" value="Plasmid_toxin/cell-grow_inhib"/>
</dbReference>
<proteinExistence type="inferred from homology"/>
<dbReference type="Proteomes" id="UP000535937">
    <property type="component" value="Unassembled WGS sequence"/>
</dbReference>
<evidence type="ECO:0000256" key="2">
    <source>
        <dbReference type="ARBA" id="ARBA00015075"/>
    </source>
</evidence>
<dbReference type="RefSeq" id="WP_183456849.1">
    <property type="nucleotide sequence ID" value="NZ_JACHWZ010000003.1"/>
</dbReference>
<sequence length="105" mass="11790">MNQFTLFENTDKDTRKAYPYFLNVQSDLVSVLNSRMVIPVVLASQLEKSAPERLCPAFQLGGTEYALLTYQMASAPISMLKKPVVSLDFFRDEIINAIDLLITGI</sequence>
<name>A0A7W4Z7W6_9GAMM</name>
<evidence type="ECO:0000256" key="3">
    <source>
        <dbReference type="ARBA" id="ARBA00022491"/>
    </source>
</evidence>
<evidence type="ECO:0000313" key="9">
    <source>
        <dbReference type="Proteomes" id="UP000535937"/>
    </source>
</evidence>
<keyword evidence="5" id="KW-0804">Transcription</keyword>
<keyword evidence="9" id="KW-1185">Reference proteome</keyword>
<reference evidence="8 9" key="1">
    <citation type="submission" date="2020-08" db="EMBL/GenBank/DDBJ databases">
        <title>Genomic Encyclopedia of Type Strains, Phase III (KMG-III): the genomes of soil and plant-associated and newly described type strains.</title>
        <authorList>
            <person name="Whitman W."/>
        </authorList>
    </citation>
    <scope>NUCLEOTIDE SEQUENCE [LARGE SCALE GENOMIC DNA]</scope>
    <source>
        <strain evidence="8 9">CECT 8799</strain>
    </source>
</reference>
<evidence type="ECO:0000256" key="6">
    <source>
        <dbReference type="ARBA" id="ARBA00029628"/>
    </source>
</evidence>
<dbReference type="AlphaFoldDB" id="A0A7W4Z7W6"/>
<dbReference type="InterPro" id="IPR002712">
    <property type="entry name" value="CcdB"/>
</dbReference>
<organism evidence="8 9">
    <name type="scientific">Microbulbifer rhizosphaerae</name>
    <dbReference type="NCBI Taxonomy" id="1562603"/>
    <lineage>
        <taxon>Bacteria</taxon>
        <taxon>Pseudomonadati</taxon>
        <taxon>Pseudomonadota</taxon>
        <taxon>Gammaproteobacteria</taxon>
        <taxon>Cellvibrionales</taxon>
        <taxon>Microbulbiferaceae</taxon>
        <taxon>Microbulbifer</taxon>
    </lineage>
</organism>